<dbReference type="EMBL" id="JAVIXS010000005">
    <property type="protein sequence ID" value="MDR4952217.1"/>
    <property type="molecule type" value="Genomic_DNA"/>
</dbReference>
<dbReference type="InterPro" id="IPR022385">
    <property type="entry name" value="Rhs_assc_core"/>
</dbReference>
<name>A0ABU1E433_9FLAO</name>
<dbReference type="RefSeq" id="WP_309521958.1">
    <property type="nucleotide sequence ID" value="NZ_JAVIXS010000005.1"/>
</dbReference>
<reference evidence="1 2" key="1">
    <citation type="submission" date="2023-08" db="EMBL/GenBank/DDBJ databases">
        <authorList>
            <person name="Maltman C."/>
        </authorList>
    </citation>
    <scope>NUCLEOTIDE SEQUENCE [LARGE SCALE GENOMIC DNA]</scope>
    <source>
        <strain evidence="1 2">ES2</strain>
    </source>
</reference>
<dbReference type="Proteomes" id="UP001260959">
    <property type="component" value="Unassembled WGS sequence"/>
</dbReference>
<proteinExistence type="predicted"/>
<keyword evidence="2" id="KW-1185">Reference proteome</keyword>
<dbReference type="PANTHER" id="PTHR32305">
    <property type="match status" value="1"/>
</dbReference>
<protein>
    <submittedName>
        <fullName evidence="1">RHS repeat-associated core domain-containing protein</fullName>
    </submittedName>
</protein>
<dbReference type="NCBIfam" id="TIGR03696">
    <property type="entry name" value="Rhs_assc_core"/>
    <property type="match status" value="1"/>
</dbReference>
<dbReference type="InterPro" id="IPR050708">
    <property type="entry name" value="T6SS_VgrG/RHS"/>
</dbReference>
<gene>
    <name evidence="1" type="ORF">REB14_08540</name>
</gene>
<organism evidence="1 2">
    <name type="scientific">Chryseobacterium metallicongregator</name>
    <dbReference type="NCBI Taxonomy" id="3073042"/>
    <lineage>
        <taxon>Bacteria</taxon>
        <taxon>Pseudomonadati</taxon>
        <taxon>Bacteroidota</taxon>
        <taxon>Flavobacteriia</taxon>
        <taxon>Flavobacteriales</taxon>
        <taxon>Weeksellaceae</taxon>
        <taxon>Chryseobacterium group</taxon>
        <taxon>Chryseobacterium</taxon>
    </lineage>
</organism>
<accession>A0ABU1E433</accession>
<dbReference type="Gene3D" id="2.180.10.10">
    <property type="entry name" value="RHS repeat-associated core"/>
    <property type="match status" value="1"/>
</dbReference>
<evidence type="ECO:0000313" key="1">
    <source>
        <dbReference type="EMBL" id="MDR4952217.1"/>
    </source>
</evidence>
<comment type="caution">
    <text evidence="1">The sequence shown here is derived from an EMBL/GenBank/DDBJ whole genome shotgun (WGS) entry which is preliminary data.</text>
</comment>
<dbReference type="PANTHER" id="PTHR32305:SF15">
    <property type="entry name" value="PROTEIN RHSA-RELATED"/>
    <property type="match status" value="1"/>
</dbReference>
<evidence type="ECO:0000313" key="2">
    <source>
        <dbReference type="Proteomes" id="UP001260959"/>
    </source>
</evidence>
<sequence length="429" mass="47825">MKLRIIPTAEGYYDVLNERYVYNYTDHLGNIRLSYTDTNKDGIIQPRRYNASMCSGKFCIDDWKPGEIVEVNNYYPFGMMHNYTATTQNAYQYKYNGKELQESGMYDYGARMYMPDLGRWGVIDPLAETSRRWSTYAYAYNNPVMFIDPDGRQNVSALSWKFDRNSTILGNSWFDDSYVSSGFGNNFKTMWNGGDHGGGSGYYFSGNDAAKMFNYFKNGGTMSGLSFGDTEVRWWTGTPTQNAYRMGDDIYSDLDLGVNHRAKISKNSGAEIMTPSNYLPPQEGFDWGHVGNTMTAGAITYYALEKSIYSKYHWVDAKGIIKSTQLLEKGANGKFIRGVQGFRNGYAAAGKATSAYSIAGKVVGGVGMAVTVAQWVRGDITGIEAGFDLAMGAIGFTPWGAPISLIYFGGKFLYEYSTGRSVFTKPGEN</sequence>